<dbReference type="SUPFAM" id="SSF54862">
    <property type="entry name" value="4Fe-4S ferredoxins"/>
    <property type="match status" value="1"/>
</dbReference>
<organism evidence="1 2">
    <name type="scientific">Enterovibrio nigricans DSM 22720</name>
    <dbReference type="NCBI Taxonomy" id="1121868"/>
    <lineage>
        <taxon>Bacteria</taxon>
        <taxon>Pseudomonadati</taxon>
        <taxon>Pseudomonadota</taxon>
        <taxon>Gammaproteobacteria</taxon>
        <taxon>Vibrionales</taxon>
        <taxon>Vibrionaceae</taxon>
        <taxon>Enterovibrio</taxon>
    </lineage>
</organism>
<dbReference type="Proteomes" id="UP000190162">
    <property type="component" value="Unassembled WGS sequence"/>
</dbReference>
<proteinExistence type="predicted"/>
<name>A0A1T4U146_9GAMM</name>
<keyword evidence="2" id="KW-1185">Reference proteome</keyword>
<gene>
    <name evidence="1" type="ORF">SAMN02745132_00508</name>
</gene>
<evidence type="ECO:0000313" key="2">
    <source>
        <dbReference type="Proteomes" id="UP000190162"/>
    </source>
</evidence>
<sequence>MAVLGRFRLFSWLTRRKECGSPCRLCEKSCGIHAIAKSGEIDYNECIQCMECAVIISDKNRCVAERYGKRNRSVSKIKTVDVMG</sequence>
<evidence type="ECO:0000313" key="1">
    <source>
        <dbReference type="EMBL" id="SKA46380.1"/>
    </source>
</evidence>
<accession>A0A1T4U146</accession>
<dbReference type="EMBL" id="FUXU01000004">
    <property type="protein sequence ID" value="SKA46380.1"/>
    <property type="molecule type" value="Genomic_DNA"/>
</dbReference>
<dbReference type="AlphaFoldDB" id="A0A1T4U146"/>
<protein>
    <recommendedName>
        <fullName evidence="3">4Fe-4S ferredoxin-type domain-containing protein</fullName>
    </recommendedName>
</protein>
<reference evidence="2" key="1">
    <citation type="submission" date="2017-02" db="EMBL/GenBank/DDBJ databases">
        <authorList>
            <person name="Varghese N."/>
            <person name="Submissions S."/>
        </authorList>
    </citation>
    <scope>NUCLEOTIDE SEQUENCE [LARGE SCALE GENOMIC DNA]</scope>
    <source>
        <strain evidence="2">DSM 22720</strain>
    </source>
</reference>
<evidence type="ECO:0008006" key="3">
    <source>
        <dbReference type="Google" id="ProtNLM"/>
    </source>
</evidence>